<dbReference type="NCBIfam" id="TIGR00506">
    <property type="entry name" value="ribB"/>
    <property type="match status" value="1"/>
</dbReference>
<comment type="caution">
    <text evidence="11">The sequence shown here is derived from an EMBL/GenBank/DDBJ whole genome shotgun (WGS) entry which is preliminary data.</text>
</comment>
<dbReference type="InterPro" id="IPR000422">
    <property type="entry name" value="DHBP_synthase_RibB"/>
</dbReference>
<evidence type="ECO:0000256" key="3">
    <source>
        <dbReference type="ARBA" id="ARBA00005104"/>
    </source>
</evidence>
<protein>
    <submittedName>
        <fullName evidence="11">Riboflavin biosynthesis protein RibBA</fullName>
    </submittedName>
</protein>
<feature type="domain" description="GTP cyclohydrolase II" evidence="10">
    <location>
        <begin position="216"/>
        <end position="364"/>
    </location>
</feature>
<dbReference type="GO" id="GO:0046872">
    <property type="term" value="F:metal ion binding"/>
    <property type="evidence" value="ECO:0007669"/>
    <property type="project" value="UniProtKB-KW"/>
</dbReference>
<dbReference type="SUPFAM" id="SSF142695">
    <property type="entry name" value="RibA-like"/>
    <property type="match status" value="1"/>
</dbReference>
<comment type="pathway">
    <text evidence="3">Cofactor biosynthesis; riboflavin biosynthesis.</text>
</comment>
<dbReference type="FunFam" id="3.90.870.10:FF:000001">
    <property type="entry name" value="Riboflavin biosynthesis protein RibBA"/>
    <property type="match status" value="1"/>
</dbReference>
<evidence type="ECO:0000256" key="5">
    <source>
        <dbReference type="ARBA" id="ARBA00022619"/>
    </source>
</evidence>
<dbReference type="Gene3D" id="3.90.870.10">
    <property type="entry name" value="DHBP synthase"/>
    <property type="match status" value="1"/>
</dbReference>
<dbReference type="SUPFAM" id="SSF55821">
    <property type="entry name" value="YrdC/RibB"/>
    <property type="match status" value="1"/>
</dbReference>
<dbReference type="AlphaFoldDB" id="A0A1J5RIZ1"/>
<dbReference type="GO" id="GO:0009231">
    <property type="term" value="P:riboflavin biosynthetic process"/>
    <property type="evidence" value="ECO:0007669"/>
    <property type="project" value="UniProtKB-UniPathway"/>
</dbReference>
<dbReference type="Pfam" id="PF00925">
    <property type="entry name" value="GTP_cyclohydro2"/>
    <property type="match status" value="1"/>
</dbReference>
<reference evidence="11" key="1">
    <citation type="submission" date="2016-10" db="EMBL/GenBank/DDBJ databases">
        <title>Sequence of Gallionella enrichment culture.</title>
        <authorList>
            <person name="Poehlein A."/>
            <person name="Muehling M."/>
            <person name="Daniel R."/>
        </authorList>
    </citation>
    <scope>NUCLEOTIDE SEQUENCE</scope>
</reference>
<proteinExistence type="inferred from homology"/>
<sequence length="366" mass="39608">MSHPQEPFDTIESAIQDIAAGKLVIVTDDEDRENEGDLIMAATKATPETVNMMIRYGSGIVCVPTVEHQLKHLGLGPMVARNREVQRTDFTVSVDAAEGIATGISAYDRTRTIHILADPEARAEQLVQPGHVFPLRARPGGVLERAGHTEAAVDLATLAGLPPAGVLCELVNDDGTVKRLPQLIEFKKQFGLRLVSIAQLIEYRLAREQLVERICTKPFPSAYGEFTAHVFKSSLDGRHHLALVMGKPSPEPTLVRVHSENLLSDVFQATGMSSHHSLTASLEAIAREGRGVVLYMQPLNAGDAMVQRLNAKPGESIPAMGLRDYGLGAQILRAVGLGKIRLLSGSQRKLVGLDAYGLEIVEQVSV</sequence>
<comment type="cofactor">
    <cofactor evidence="2">
        <name>Mg(2+)</name>
        <dbReference type="ChEBI" id="CHEBI:18420"/>
    </cofactor>
</comment>
<keyword evidence="7" id="KW-0460">Magnesium</keyword>
<evidence type="ECO:0000256" key="7">
    <source>
        <dbReference type="ARBA" id="ARBA00022842"/>
    </source>
</evidence>
<dbReference type="HAMAP" id="MF_00180">
    <property type="entry name" value="RibB"/>
    <property type="match status" value="1"/>
</dbReference>
<keyword evidence="5" id="KW-0686">Riboflavin biosynthesis</keyword>
<accession>A0A1J5RIZ1</accession>
<keyword evidence="6" id="KW-0479">Metal-binding</keyword>
<organism evidence="11">
    <name type="scientific">mine drainage metagenome</name>
    <dbReference type="NCBI Taxonomy" id="410659"/>
    <lineage>
        <taxon>unclassified sequences</taxon>
        <taxon>metagenomes</taxon>
        <taxon>ecological metagenomes</taxon>
    </lineage>
</organism>
<dbReference type="Pfam" id="PF00926">
    <property type="entry name" value="DHBP_synthase"/>
    <property type="match status" value="1"/>
</dbReference>
<comment type="cofactor">
    <cofactor evidence="1">
        <name>Mn(2+)</name>
        <dbReference type="ChEBI" id="CHEBI:29035"/>
    </cofactor>
</comment>
<dbReference type="InterPro" id="IPR017945">
    <property type="entry name" value="DHBP_synth_RibB-like_a/b_dom"/>
</dbReference>
<name>A0A1J5RIZ1_9ZZZZ</name>
<keyword evidence="9" id="KW-0456">Lyase</keyword>
<dbReference type="PANTHER" id="PTHR21327">
    <property type="entry name" value="GTP CYCLOHYDROLASE II-RELATED"/>
    <property type="match status" value="1"/>
</dbReference>
<dbReference type="UniPathway" id="UPA00275"/>
<dbReference type="GO" id="GO:0005829">
    <property type="term" value="C:cytosol"/>
    <property type="evidence" value="ECO:0007669"/>
    <property type="project" value="TreeGrafter"/>
</dbReference>
<dbReference type="InterPro" id="IPR036144">
    <property type="entry name" value="RibA-like_sf"/>
</dbReference>
<comment type="similarity">
    <text evidence="4">In the N-terminal section; belongs to the DHBP synthase family.</text>
</comment>
<evidence type="ECO:0000313" key="11">
    <source>
        <dbReference type="EMBL" id="OIQ88101.1"/>
    </source>
</evidence>
<dbReference type="GO" id="GO:0008686">
    <property type="term" value="F:3,4-dihydroxy-2-butanone-4-phosphate synthase activity"/>
    <property type="evidence" value="ECO:0007669"/>
    <property type="project" value="InterPro"/>
</dbReference>
<evidence type="ECO:0000256" key="6">
    <source>
        <dbReference type="ARBA" id="ARBA00022723"/>
    </source>
</evidence>
<dbReference type="EMBL" id="MLJW01000388">
    <property type="protein sequence ID" value="OIQ88101.1"/>
    <property type="molecule type" value="Genomic_DNA"/>
</dbReference>
<evidence type="ECO:0000256" key="9">
    <source>
        <dbReference type="ARBA" id="ARBA00023239"/>
    </source>
</evidence>
<evidence type="ECO:0000259" key="10">
    <source>
        <dbReference type="Pfam" id="PF00925"/>
    </source>
</evidence>
<dbReference type="PIRSF" id="PIRSF001259">
    <property type="entry name" value="RibA"/>
    <property type="match status" value="1"/>
</dbReference>
<dbReference type="PANTHER" id="PTHR21327:SF18">
    <property type="entry name" value="3,4-DIHYDROXY-2-BUTANONE 4-PHOSPHATE SYNTHASE"/>
    <property type="match status" value="1"/>
</dbReference>
<evidence type="ECO:0000256" key="4">
    <source>
        <dbReference type="ARBA" id="ARBA00005520"/>
    </source>
</evidence>
<evidence type="ECO:0000256" key="2">
    <source>
        <dbReference type="ARBA" id="ARBA00001946"/>
    </source>
</evidence>
<dbReference type="InterPro" id="IPR032677">
    <property type="entry name" value="GTP_cyclohydro_II"/>
</dbReference>
<dbReference type="Gene3D" id="3.40.50.10990">
    <property type="entry name" value="GTP cyclohydrolase II"/>
    <property type="match status" value="1"/>
</dbReference>
<evidence type="ECO:0000256" key="1">
    <source>
        <dbReference type="ARBA" id="ARBA00001936"/>
    </source>
</evidence>
<evidence type="ECO:0000256" key="8">
    <source>
        <dbReference type="ARBA" id="ARBA00023211"/>
    </source>
</evidence>
<keyword evidence="8" id="KW-0464">Manganese</keyword>
<gene>
    <name evidence="11" type="primary">ribBA_9</name>
    <name evidence="11" type="ORF">GALL_300330</name>
</gene>